<evidence type="ECO:0000256" key="1">
    <source>
        <dbReference type="SAM" id="Phobius"/>
    </source>
</evidence>
<keyword evidence="1" id="KW-1133">Transmembrane helix</keyword>
<protein>
    <submittedName>
        <fullName evidence="2">Uncharacterized protein</fullName>
    </submittedName>
</protein>
<name>A0A2T0SAG1_9BACT</name>
<dbReference type="Proteomes" id="UP000238375">
    <property type="component" value="Unassembled WGS sequence"/>
</dbReference>
<comment type="caution">
    <text evidence="2">The sequence shown here is derived from an EMBL/GenBank/DDBJ whole genome shotgun (WGS) entry which is preliminary data.</text>
</comment>
<reference evidence="2 3" key="1">
    <citation type="submission" date="2018-03" db="EMBL/GenBank/DDBJ databases">
        <title>Genomic Encyclopedia of Archaeal and Bacterial Type Strains, Phase II (KMG-II): from individual species to whole genera.</title>
        <authorList>
            <person name="Goeker M."/>
        </authorList>
    </citation>
    <scope>NUCLEOTIDE SEQUENCE [LARGE SCALE GENOMIC DNA]</scope>
    <source>
        <strain evidence="2 3">DSM 28354</strain>
    </source>
</reference>
<accession>A0A2T0SAG1</accession>
<evidence type="ECO:0000313" key="2">
    <source>
        <dbReference type="EMBL" id="PRY30415.1"/>
    </source>
</evidence>
<gene>
    <name evidence="2" type="ORF">CLV58_12436</name>
</gene>
<dbReference type="EMBL" id="PVTE01000024">
    <property type="protein sequence ID" value="PRY30415.1"/>
    <property type="molecule type" value="Genomic_DNA"/>
</dbReference>
<dbReference type="AlphaFoldDB" id="A0A2T0SAG1"/>
<evidence type="ECO:0000313" key="3">
    <source>
        <dbReference type="Proteomes" id="UP000238375"/>
    </source>
</evidence>
<keyword evidence="3" id="KW-1185">Reference proteome</keyword>
<organism evidence="2 3">
    <name type="scientific">Spirosoma oryzae</name>
    <dbReference type="NCBI Taxonomy" id="1469603"/>
    <lineage>
        <taxon>Bacteria</taxon>
        <taxon>Pseudomonadati</taxon>
        <taxon>Bacteroidota</taxon>
        <taxon>Cytophagia</taxon>
        <taxon>Cytophagales</taxon>
        <taxon>Cytophagaceae</taxon>
        <taxon>Spirosoma</taxon>
    </lineage>
</organism>
<proteinExistence type="predicted"/>
<keyword evidence="1" id="KW-0472">Membrane</keyword>
<keyword evidence="1" id="KW-0812">Transmembrane</keyword>
<feature type="transmembrane region" description="Helical" evidence="1">
    <location>
        <begin position="51"/>
        <end position="70"/>
    </location>
</feature>
<sequence>MVQLLLYEESAGFIQRRLQRGSQRIKGFVRAAYPILDRSFFLIFLLNLGEYQIGLCIASLANFVSVTTAGQMRMIQLKIGGIVVKRFVGSKMHPIDFKPAILFSQCVQQIR</sequence>